<protein>
    <submittedName>
        <fullName evidence="1">Uncharacterized protein</fullName>
    </submittedName>
</protein>
<dbReference type="AlphaFoldDB" id="A0AAW0T688"/>
<accession>A0AAW0T688</accession>
<comment type="caution">
    <text evidence="1">The sequence shown here is derived from an EMBL/GenBank/DDBJ whole genome shotgun (WGS) entry which is preliminary data.</text>
</comment>
<name>A0AAW0T688_SCYPA</name>
<organism evidence="1 2">
    <name type="scientific">Scylla paramamosain</name>
    <name type="common">Mud crab</name>
    <dbReference type="NCBI Taxonomy" id="85552"/>
    <lineage>
        <taxon>Eukaryota</taxon>
        <taxon>Metazoa</taxon>
        <taxon>Ecdysozoa</taxon>
        <taxon>Arthropoda</taxon>
        <taxon>Crustacea</taxon>
        <taxon>Multicrustacea</taxon>
        <taxon>Malacostraca</taxon>
        <taxon>Eumalacostraca</taxon>
        <taxon>Eucarida</taxon>
        <taxon>Decapoda</taxon>
        <taxon>Pleocyemata</taxon>
        <taxon>Brachyura</taxon>
        <taxon>Eubrachyura</taxon>
        <taxon>Portunoidea</taxon>
        <taxon>Portunidae</taxon>
        <taxon>Portuninae</taxon>
        <taxon>Scylla</taxon>
    </lineage>
</organism>
<dbReference type="Proteomes" id="UP001487740">
    <property type="component" value="Unassembled WGS sequence"/>
</dbReference>
<sequence length="67" mass="7658">MQIVPSLHGFSRSEINIWRFLETKYEITSCVCSRARVCTIHTYIFNIAAESCPPLLQLPPLLPLLLL</sequence>
<keyword evidence="2" id="KW-1185">Reference proteome</keyword>
<evidence type="ECO:0000313" key="1">
    <source>
        <dbReference type="EMBL" id="KAK8382764.1"/>
    </source>
</evidence>
<gene>
    <name evidence="1" type="ORF">O3P69_011360</name>
</gene>
<evidence type="ECO:0000313" key="2">
    <source>
        <dbReference type="Proteomes" id="UP001487740"/>
    </source>
</evidence>
<dbReference type="EMBL" id="JARAKH010000038">
    <property type="protein sequence ID" value="KAK8382764.1"/>
    <property type="molecule type" value="Genomic_DNA"/>
</dbReference>
<reference evidence="1 2" key="1">
    <citation type="submission" date="2023-03" db="EMBL/GenBank/DDBJ databases">
        <title>High-quality genome of Scylla paramamosain provides insights in environmental adaptation.</title>
        <authorList>
            <person name="Zhang L."/>
        </authorList>
    </citation>
    <scope>NUCLEOTIDE SEQUENCE [LARGE SCALE GENOMIC DNA]</scope>
    <source>
        <strain evidence="1">LZ_2023a</strain>
        <tissue evidence="1">Muscle</tissue>
    </source>
</reference>
<proteinExistence type="predicted"/>